<evidence type="ECO:0000313" key="4">
    <source>
        <dbReference type="Proteomes" id="UP000017861"/>
    </source>
</evidence>
<dbReference type="AlphaFoldDB" id="V5DDJ3"/>
<gene>
    <name evidence="3" type="ORF">TCDM_06102</name>
</gene>
<keyword evidence="1" id="KW-0472">Membrane</keyword>
<feature type="signal peptide" evidence="2">
    <location>
        <begin position="1"/>
        <end position="18"/>
    </location>
</feature>
<evidence type="ECO:0000313" key="3">
    <source>
        <dbReference type="EMBL" id="ESS65501.1"/>
    </source>
</evidence>
<protein>
    <recommendedName>
        <fullName evidence="5">Secreted peptide</fullName>
    </recommendedName>
</protein>
<reference evidence="3 4" key="1">
    <citation type="journal article" date="2014" name="Genome Announc.">
        <title>Trypanosoma cruzi Clone Dm28c Draft Genome Sequence.</title>
        <authorList>
            <person name="Grisard E.C."/>
            <person name="Teixeira S.M."/>
            <person name="de Almeida L.G."/>
            <person name="Stoco P.H."/>
            <person name="Gerber A.L."/>
            <person name="Talavera-Lopez C."/>
            <person name="Lima O.C."/>
            <person name="Andersson B."/>
            <person name="de Vasconcelos A.T."/>
        </authorList>
    </citation>
    <scope>NUCLEOTIDE SEQUENCE [LARGE SCALE GENOMIC DNA]</scope>
    <source>
        <strain evidence="3 4">Dm28c</strain>
    </source>
</reference>
<keyword evidence="2" id="KW-0732">Signal</keyword>
<proteinExistence type="predicted"/>
<dbReference type="Proteomes" id="UP000017861">
    <property type="component" value="Unassembled WGS sequence"/>
</dbReference>
<organism evidence="3 4">
    <name type="scientific">Trypanosoma cruzi Dm28c</name>
    <dbReference type="NCBI Taxonomy" id="1416333"/>
    <lineage>
        <taxon>Eukaryota</taxon>
        <taxon>Discoba</taxon>
        <taxon>Euglenozoa</taxon>
        <taxon>Kinetoplastea</taxon>
        <taxon>Metakinetoplastina</taxon>
        <taxon>Trypanosomatida</taxon>
        <taxon>Trypanosomatidae</taxon>
        <taxon>Trypanosoma</taxon>
        <taxon>Schizotrypanum</taxon>
    </lineage>
</organism>
<evidence type="ECO:0000256" key="1">
    <source>
        <dbReference type="SAM" id="Phobius"/>
    </source>
</evidence>
<dbReference type="EMBL" id="AYLP01000063">
    <property type="protein sequence ID" value="ESS65501.1"/>
    <property type="molecule type" value="Genomic_DNA"/>
</dbReference>
<keyword evidence="1" id="KW-0812">Transmembrane</keyword>
<evidence type="ECO:0008006" key="5">
    <source>
        <dbReference type="Google" id="ProtNLM"/>
    </source>
</evidence>
<name>V5DDJ3_TRYCR</name>
<keyword evidence="1" id="KW-1133">Transmembrane helix</keyword>
<dbReference type="VEuPathDB" id="TriTrypDB:TCDM_06102"/>
<feature type="transmembrane region" description="Helical" evidence="1">
    <location>
        <begin position="35"/>
        <end position="56"/>
    </location>
</feature>
<evidence type="ECO:0000256" key="2">
    <source>
        <dbReference type="SAM" id="SignalP"/>
    </source>
</evidence>
<accession>V5DDJ3</accession>
<feature type="chain" id="PRO_5004732182" description="Secreted peptide" evidence="2">
    <location>
        <begin position="19"/>
        <end position="76"/>
    </location>
</feature>
<sequence>MHVTSLFFSVFCFGPTISATWDHNPPCHFTVLPPLFPFFVPSLSLPLLIVWVGCLFPRPAPGRGVALLAHFFCPFY</sequence>
<comment type="caution">
    <text evidence="3">The sequence shown here is derived from an EMBL/GenBank/DDBJ whole genome shotgun (WGS) entry which is preliminary data.</text>
</comment>